<dbReference type="PROSITE" id="PS51257">
    <property type="entry name" value="PROKAR_LIPOPROTEIN"/>
    <property type="match status" value="1"/>
</dbReference>
<dbReference type="Proteomes" id="UP001165275">
    <property type="component" value="Unassembled WGS sequence"/>
</dbReference>
<accession>A0ABT0K8X0</accession>
<sequence>MTRILSTVVIAILLAGCSSTASRMAECEAQGVSKDTCYLTEQNRQTAIYAAAEKQALENAAKQYAQSARLGVPVVAPLRQTVQHAQVAKSKTLQARIAGIDIKISPDIKQGYIEQTAAALTEENQYAQVYQKGVFTAIWYRQKHKIVLLRDGQIVGTAKG</sequence>
<organism evidence="2 3">
    <name type="scientific">Serratia silvae</name>
    <dbReference type="NCBI Taxonomy" id="2824122"/>
    <lineage>
        <taxon>Bacteria</taxon>
        <taxon>Pseudomonadati</taxon>
        <taxon>Pseudomonadota</taxon>
        <taxon>Gammaproteobacteria</taxon>
        <taxon>Enterobacterales</taxon>
        <taxon>Yersiniaceae</taxon>
        <taxon>Serratia</taxon>
    </lineage>
</organism>
<reference evidence="2" key="1">
    <citation type="submission" date="2021-04" db="EMBL/GenBank/DDBJ databases">
        <title>Genome sequence of Serratia sp. arafor3.</title>
        <authorList>
            <person name="Besaury L."/>
        </authorList>
    </citation>
    <scope>NUCLEOTIDE SEQUENCE</scope>
    <source>
        <strain evidence="2">Arafor3</strain>
    </source>
</reference>
<keyword evidence="1" id="KW-0732">Signal</keyword>
<evidence type="ECO:0008006" key="4">
    <source>
        <dbReference type="Google" id="ProtNLM"/>
    </source>
</evidence>
<evidence type="ECO:0000256" key="1">
    <source>
        <dbReference type="SAM" id="SignalP"/>
    </source>
</evidence>
<feature type="chain" id="PRO_5046388055" description="Lipoprotein" evidence="1">
    <location>
        <begin position="22"/>
        <end position="160"/>
    </location>
</feature>
<protein>
    <recommendedName>
        <fullName evidence="4">Lipoprotein</fullName>
    </recommendedName>
</protein>
<name>A0ABT0K8X0_9GAMM</name>
<keyword evidence="3" id="KW-1185">Reference proteome</keyword>
<proteinExistence type="predicted"/>
<evidence type="ECO:0000313" key="3">
    <source>
        <dbReference type="Proteomes" id="UP001165275"/>
    </source>
</evidence>
<feature type="signal peptide" evidence="1">
    <location>
        <begin position="1"/>
        <end position="21"/>
    </location>
</feature>
<evidence type="ECO:0000313" key="2">
    <source>
        <dbReference type="EMBL" id="MCL1028465.1"/>
    </source>
</evidence>
<gene>
    <name evidence="2" type="ORF">KAJ71_05350</name>
</gene>
<dbReference type="EMBL" id="JAGQDC010000003">
    <property type="protein sequence ID" value="MCL1028465.1"/>
    <property type="molecule type" value="Genomic_DNA"/>
</dbReference>
<comment type="caution">
    <text evidence="2">The sequence shown here is derived from an EMBL/GenBank/DDBJ whole genome shotgun (WGS) entry which is preliminary data.</text>
</comment>